<dbReference type="GO" id="GO:0005524">
    <property type="term" value="F:ATP binding"/>
    <property type="evidence" value="ECO:0007669"/>
    <property type="project" value="InterPro"/>
</dbReference>
<comment type="caution">
    <text evidence="3">The sequence shown here is derived from an EMBL/GenBank/DDBJ whole genome shotgun (WGS) entry which is preliminary data.</text>
</comment>
<dbReference type="InterPro" id="IPR051343">
    <property type="entry name" value="G-type_lectin_kinases/EP1-like"/>
</dbReference>
<evidence type="ECO:0000313" key="3">
    <source>
        <dbReference type="EMBL" id="KAF7139004.1"/>
    </source>
</evidence>
<dbReference type="AlphaFoldDB" id="A0A834GNN9"/>
<dbReference type="GO" id="GO:0004672">
    <property type="term" value="F:protein kinase activity"/>
    <property type="evidence" value="ECO:0007669"/>
    <property type="project" value="InterPro"/>
</dbReference>
<evidence type="ECO:0000313" key="4">
    <source>
        <dbReference type="Proteomes" id="UP000626092"/>
    </source>
</evidence>
<keyword evidence="4" id="KW-1185">Reference proteome</keyword>
<dbReference type="InterPro" id="IPR011009">
    <property type="entry name" value="Kinase-like_dom_sf"/>
</dbReference>
<dbReference type="SUPFAM" id="SSF56112">
    <property type="entry name" value="Protein kinase-like (PK-like)"/>
    <property type="match status" value="1"/>
</dbReference>
<keyword evidence="1" id="KW-0732">Signal</keyword>
<reference evidence="3" key="1">
    <citation type="submission" date="2019-11" db="EMBL/GenBank/DDBJ databases">
        <authorList>
            <person name="Liu Y."/>
            <person name="Hou J."/>
            <person name="Li T.-Q."/>
            <person name="Guan C.-H."/>
            <person name="Wu X."/>
            <person name="Wu H.-Z."/>
            <person name="Ling F."/>
            <person name="Zhang R."/>
            <person name="Shi X.-G."/>
            <person name="Ren J.-P."/>
            <person name="Chen E.-F."/>
            <person name="Sun J.-M."/>
        </authorList>
    </citation>
    <scope>NUCLEOTIDE SEQUENCE</scope>
    <source>
        <strain evidence="3">Adult_tree_wgs_1</strain>
        <tissue evidence="3">Leaves</tissue>
    </source>
</reference>
<evidence type="ECO:0000259" key="2">
    <source>
        <dbReference type="PROSITE" id="PS50011"/>
    </source>
</evidence>
<name>A0A834GNN9_RHOSS</name>
<dbReference type="InterPro" id="IPR000719">
    <property type="entry name" value="Prot_kinase_dom"/>
</dbReference>
<dbReference type="EMBL" id="WJXA01000007">
    <property type="protein sequence ID" value="KAF7139004.1"/>
    <property type="molecule type" value="Genomic_DNA"/>
</dbReference>
<dbReference type="Proteomes" id="UP000626092">
    <property type="component" value="Unassembled WGS sequence"/>
</dbReference>
<protein>
    <recommendedName>
        <fullName evidence="2">Protein kinase domain-containing protein</fullName>
    </recommendedName>
</protein>
<dbReference type="Pfam" id="PF00069">
    <property type="entry name" value="Pkinase"/>
    <property type="match status" value="1"/>
</dbReference>
<accession>A0A834GNN9</accession>
<sequence length="406" mass="46453">MESSQYAHPRAPINGTWDQSWFSVWYEPKDICSSMTGNYGKGASGYNGFCTLDSLESPTCECLPGFSHEDPNNKFSGCKQDKVRKCEPGELKPEELYEFHEVSNIFWPSSSSYEKFPLSSEDECSRSCFRDCNCVVAVIKLGNCWKKKLPLSNGRLERDTYGKALVKVPKSDDILWNSLVLQGIEYFGNKYSVKKLDKLVKEGEKEFKTEAIAIAKTHHKNLVRLIGFCDEGPHRLLVYEFMSNGTLASFVFGISRPDLNKRMQMAVGIARGLVISDFGLAKLLMGDETRTQTATRRTKGYVAPEWFRSKPVMAKVNVYSYGVMLLKIICCRKNVELERENEEDMILTDVVYHYYKRKRLAILVENDGEARNNMKRVERLVMVAIWCIQEDPSLRPTHSTNARRSR</sequence>
<gene>
    <name evidence="3" type="ORF">RHSIM_Rhsim07G0051200</name>
</gene>
<dbReference type="PROSITE" id="PS50011">
    <property type="entry name" value="PROTEIN_KINASE_DOM"/>
    <property type="match status" value="1"/>
</dbReference>
<dbReference type="Gene3D" id="1.10.510.10">
    <property type="entry name" value="Transferase(Phosphotransferase) domain 1"/>
    <property type="match status" value="2"/>
</dbReference>
<dbReference type="PANTHER" id="PTHR47976:SF116">
    <property type="entry name" value="RECEPTOR-LIKE SERINE_THREONINE-PROTEIN KINASE"/>
    <property type="match status" value="1"/>
</dbReference>
<evidence type="ECO:0000256" key="1">
    <source>
        <dbReference type="ARBA" id="ARBA00022729"/>
    </source>
</evidence>
<feature type="domain" description="Protein kinase" evidence="2">
    <location>
        <begin position="150"/>
        <end position="406"/>
    </location>
</feature>
<dbReference type="OrthoDB" id="5857966at2759"/>
<organism evidence="3 4">
    <name type="scientific">Rhododendron simsii</name>
    <name type="common">Sims's rhododendron</name>
    <dbReference type="NCBI Taxonomy" id="118357"/>
    <lineage>
        <taxon>Eukaryota</taxon>
        <taxon>Viridiplantae</taxon>
        <taxon>Streptophyta</taxon>
        <taxon>Embryophyta</taxon>
        <taxon>Tracheophyta</taxon>
        <taxon>Spermatophyta</taxon>
        <taxon>Magnoliopsida</taxon>
        <taxon>eudicotyledons</taxon>
        <taxon>Gunneridae</taxon>
        <taxon>Pentapetalae</taxon>
        <taxon>asterids</taxon>
        <taxon>Ericales</taxon>
        <taxon>Ericaceae</taxon>
        <taxon>Ericoideae</taxon>
        <taxon>Rhodoreae</taxon>
        <taxon>Rhododendron</taxon>
    </lineage>
</organism>
<proteinExistence type="predicted"/>
<dbReference type="PANTHER" id="PTHR47976">
    <property type="entry name" value="G-TYPE LECTIN S-RECEPTOR-LIKE SERINE/THREONINE-PROTEIN KINASE SD2-5"/>
    <property type="match status" value="1"/>
</dbReference>